<dbReference type="AlphaFoldDB" id="A0A9W4HB28"/>
<evidence type="ECO:0000313" key="2">
    <source>
        <dbReference type="EMBL" id="CAG7953487.1"/>
    </source>
</evidence>
<protein>
    <recommendedName>
        <fullName evidence="4">Secreted protein</fullName>
    </recommendedName>
</protein>
<evidence type="ECO:0008006" key="4">
    <source>
        <dbReference type="Google" id="ProtNLM"/>
    </source>
</evidence>
<proteinExistence type="predicted"/>
<organism evidence="2 3">
    <name type="scientific">Penicillium nalgiovense</name>
    <dbReference type="NCBI Taxonomy" id="60175"/>
    <lineage>
        <taxon>Eukaryota</taxon>
        <taxon>Fungi</taxon>
        <taxon>Dikarya</taxon>
        <taxon>Ascomycota</taxon>
        <taxon>Pezizomycotina</taxon>
        <taxon>Eurotiomycetes</taxon>
        <taxon>Eurotiomycetidae</taxon>
        <taxon>Eurotiales</taxon>
        <taxon>Aspergillaceae</taxon>
        <taxon>Penicillium</taxon>
    </lineage>
</organism>
<dbReference type="EMBL" id="CAJVNV010000014">
    <property type="protein sequence ID" value="CAG7953487.1"/>
    <property type="molecule type" value="Genomic_DNA"/>
</dbReference>
<evidence type="ECO:0000256" key="1">
    <source>
        <dbReference type="SAM" id="SignalP"/>
    </source>
</evidence>
<gene>
    <name evidence="2" type="ORF">PNAL_LOCUS563</name>
</gene>
<keyword evidence="1" id="KW-0732">Signal</keyword>
<dbReference type="Proteomes" id="UP001153461">
    <property type="component" value="Unassembled WGS sequence"/>
</dbReference>
<accession>A0A9W4HB28</accession>
<feature type="chain" id="PRO_5040722901" description="Secreted protein" evidence="1">
    <location>
        <begin position="19"/>
        <end position="120"/>
    </location>
</feature>
<reference evidence="2" key="1">
    <citation type="submission" date="2021-07" db="EMBL/GenBank/DDBJ databases">
        <authorList>
            <person name="Branca A.L. A."/>
        </authorList>
    </citation>
    <scope>NUCLEOTIDE SEQUENCE</scope>
</reference>
<comment type="caution">
    <text evidence="2">The sequence shown here is derived from an EMBL/GenBank/DDBJ whole genome shotgun (WGS) entry which is preliminary data.</text>
</comment>
<feature type="signal peptide" evidence="1">
    <location>
        <begin position="1"/>
        <end position="18"/>
    </location>
</feature>
<dbReference type="OrthoDB" id="1191041at2759"/>
<evidence type="ECO:0000313" key="3">
    <source>
        <dbReference type="Proteomes" id="UP001153461"/>
    </source>
</evidence>
<sequence>MIALSLVLFKYCLVPTSPFALGFLSISCSIPGSCLVPVCSCSHSTYILLHSNVFFDFHIKLAQIVFYKSCPILNFCLVSIKLGQCVKSPILSDYTMFVSLHLRLVQYFSCNVYIHVNQAS</sequence>
<name>A0A9W4HB28_PENNA</name>